<dbReference type="EMBL" id="PUHQ01000044">
    <property type="protein sequence ID" value="KAG0660435.1"/>
    <property type="molecule type" value="Genomic_DNA"/>
</dbReference>
<dbReference type="GO" id="GO:0030015">
    <property type="term" value="C:CCR4-NOT core complex"/>
    <property type="evidence" value="ECO:0007669"/>
    <property type="project" value="InterPro"/>
</dbReference>
<dbReference type="PANTHER" id="PTHR13162:SF8">
    <property type="entry name" value="CCR4-NOT TRANSCRIPTION COMPLEX SUBUNIT 1"/>
    <property type="match status" value="1"/>
</dbReference>
<comment type="caution">
    <text evidence="2">The sequence shown here is derived from an EMBL/GenBank/DDBJ whole genome shotgun (WGS) entry which is preliminary data.</text>
</comment>
<feature type="domain" description="CCR4-NOT transcription complex subunit 1 CAF1-binding" evidence="1">
    <location>
        <begin position="39"/>
        <end position="154"/>
    </location>
</feature>
<accession>A0A9P7B5D0</accession>
<dbReference type="AlphaFoldDB" id="A0A9P7B5D0"/>
<dbReference type="Proteomes" id="UP000777482">
    <property type="component" value="Unassembled WGS sequence"/>
</dbReference>
<keyword evidence="3" id="KW-1185">Reference proteome</keyword>
<dbReference type="OrthoDB" id="1933107at2759"/>
<dbReference type="GO" id="GO:0060090">
    <property type="term" value="F:molecular adaptor activity"/>
    <property type="evidence" value="ECO:0007669"/>
    <property type="project" value="TreeGrafter"/>
</dbReference>
<proteinExistence type="predicted"/>
<sequence>MLYGDADRRGRRQPGSAGQADVGQELIIVNNLALIRYETERVSIEPNNHQLYQQLLEALKMPALFKGVLYETFVQRATLLYSDQTVQSLTERTLRKSLGGLTLAKDQPIKHSNVALKQLLIGGYDPNRIIVAIPFVCKVLKQCFKSRVFCPPNPPNLD</sequence>
<evidence type="ECO:0000313" key="2">
    <source>
        <dbReference type="EMBL" id="KAG0660435.1"/>
    </source>
</evidence>
<dbReference type="PANTHER" id="PTHR13162">
    <property type="entry name" value="CCR4-NOT TRANSCRIPTION COMPLEX"/>
    <property type="match status" value="1"/>
</dbReference>
<dbReference type="GO" id="GO:0000288">
    <property type="term" value="P:nuclear-transcribed mRNA catabolic process, deadenylation-dependent decay"/>
    <property type="evidence" value="ECO:0007669"/>
    <property type="project" value="TreeGrafter"/>
</dbReference>
<protein>
    <recommendedName>
        <fullName evidence="1">CCR4-NOT transcription complex subunit 1 CAF1-binding domain-containing protein</fullName>
    </recommendedName>
</protein>
<dbReference type="GO" id="GO:0000932">
    <property type="term" value="C:P-body"/>
    <property type="evidence" value="ECO:0007669"/>
    <property type="project" value="TreeGrafter"/>
</dbReference>
<evidence type="ECO:0000313" key="3">
    <source>
        <dbReference type="Proteomes" id="UP000777482"/>
    </source>
</evidence>
<dbReference type="InterPro" id="IPR032191">
    <property type="entry name" value="CNOT1_CAF1_bind"/>
</dbReference>
<gene>
    <name evidence="2" type="ORF">C6P46_004617</name>
</gene>
<dbReference type="InterPro" id="IPR040398">
    <property type="entry name" value="Not1"/>
</dbReference>
<dbReference type="Gene3D" id="1.25.40.180">
    <property type="match status" value="1"/>
</dbReference>
<dbReference type="Pfam" id="PF16415">
    <property type="entry name" value="CNOT1_CAF1_bind"/>
    <property type="match status" value="1"/>
</dbReference>
<reference evidence="2 3" key="1">
    <citation type="submission" date="2020-11" db="EMBL/GenBank/DDBJ databases">
        <title>Kefir isolates.</title>
        <authorList>
            <person name="Marcisauskas S."/>
            <person name="Kim Y."/>
            <person name="Blasche S."/>
        </authorList>
    </citation>
    <scope>NUCLEOTIDE SEQUENCE [LARGE SCALE GENOMIC DNA]</scope>
    <source>
        <strain evidence="2 3">KR</strain>
    </source>
</reference>
<name>A0A9P7B5D0_RHOMI</name>
<evidence type="ECO:0000259" key="1">
    <source>
        <dbReference type="Pfam" id="PF16415"/>
    </source>
</evidence>
<dbReference type="GO" id="GO:0017148">
    <property type="term" value="P:negative regulation of translation"/>
    <property type="evidence" value="ECO:0007669"/>
    <property type="project" value="InterPro"/>
</dbReference>
<organism evidence="2 3">
    <name type="scientific">Rhodotorula mucilaginosa</name>
    <name type="common">Yeast</name>
    <name type="synonym">Rhodotorula rubra</name>
    <dbReference type="NCBI Taxonomy" id="5537"/>
    <lineage>
        <taxon>Eukaryota</taxon>
        <taxon>Fungi</taxon>
        <taxon>Dikarya</taxon>
        <taxon>Basidiomycota</taxon>
        <taxon>Pucciniomycotina</taxon>
        <taxon>Microbotryomycetes</taxon>
        <taxon>Sporidiobolales</taxon>
        <taxon>Sporidiobolaceae</taxon>
        <taxon>Rhodotorula</taxon>
    </lineage>
</organism>